<dbReference type="STRING" id="314260.PB2503_08564"/>
<dbReference type="Proteomes" id="UP000001302">
    <property type="component" value="Chromosome"/>
</dbReference>
<dbReference type="OrthoDB" id="237393at2"/>
<dbReference type="RefSeq" id="WP_013300742.1">
    <property type="nucleotide sequence ID" value="NC_014414.1"/>
</dbReference>
<dbReference type="eggNOG" id="COG2182">
    <property type="taxonomic scope" value="Bacteria"/>
</dbReference>
<keyword evidence="1" id="KW-0732">Signal</keyword>
<gene>
    <name evidence="2" type="ordered locus">PB2503_08564</name>
</gene>
<reference evidence="2 3" key="2">
    <citation type="journal article" date="2011" name="J. Bacteriol.">
        <title>Complete genome sequence of strain HTCC2503T of Parvularcula bermudensis, the type species of the order "Parvularculales" in the class Alphaproteobacteria.</title>
        <authorList>
            <person name="Oh H.M."/>
            <person name="Kang I."/>
            <person name="Vergin K.L."/>
            <person name="Kang D."/>
            <person name="Rhee K.H."/>
            <person name="Giovannoni S.J."/>
            <person name="Cho J.C."/>
        </authorList>
    </citation>
    <scope>NUCLEOTIDE SEQUENCE [LARGE SCALE GENOMIC DNA]</scope>
    <source>
        <strain evidence="3">ATCC BAA-594 / HTCC2503 / KCTC 12087</strain>
    </source>
</reference>
<accession>E0TBP7</accession>
<protein>
    <submittedName>
        <fullName evidence="2">Putative lipoprotein</fullName>
    </submittedName>
</protein>
<proteinExistence type="predicted"/>
<evidence type="ECO:0000256" key="1">
    <source>
        <dbReference type="SAM" id="SignalP"/>
    </source>
</evidence>
<dbReference type="SUPFAM" id="SSF51126">
    <property type="entry name" value="Pectin lyase-like"/>
    <property type="match status" value="1"/>
</dbReference>
<sequence length="985" mass="100999">MTSINSIRGGLLLTSACAVLAACSGSGEVANSGETGDVIIGGGSGGGAPVVADGEINFVTSGCPDQTVEETVTIDAGNSETVDITACVIRGTILEDTTLDNGNLYVIDGRAFVGQQAISGGVLTSTTPVTLTIEDGTVVAGLTRGDGSTDGSIGTLIVTAGSQIDADGTATSPIIFTSIQDLVDADLAAGDISAVEAASDGLVLGESDVVGQWGGLVINGFAPINDCANGDETPQDAQAECVKDGEGGSGFFGGDQPADNSGTLRYVRVQYAGFGITADDELNGIAFQGVGSGTTVDYIQVHNNDDDGVEFFGGTVNADHVVITGAGDDSIDWTDGWTGSIQYAVVVQTDTPATNRGIEGDNRNGDNDVLPQSDPAIANFTFVTNFAGDAPTDADDGIKLRRGTLATLANGIVVGFEGQGCDFDDPSAAQDNGERPELLSIFTANNDAAFDGDCEPLFTATGNGNVASAGTTLNGLFSGPTEQAVAAADLSAFTQFDNVDYIGAFDDSVQTIEASWLADWVLATPLPNETSDDCPVGTTESTEAVPAGRTEANICVLPKTITQDTTLTRGNLYQIAEDSTFVGTDAGPDGDNPFAGAVSVTLTIDPGVTVFGEARPGVSADALIVTRGSMIESNGTSANPVIFTSRQDVEGTVGEFEVGQWGGIVINGRAPINDCANGDETPQDAQVDCVKDGEGSSGFFGGNKADDDSGNLTYTRVQYAGFGITADDELNGIAFQGVGSETDVNYIQVHNNDDDGVEFFGGTVSAKYVVITGAGDDSIDWTDGWIGNIQYAIVVQTDTPATNRGMEGDNRNGDNDVLPQSNPWIANYTLATNFAGSAPTDADDGIKLRRGTRGLFANGIVVNFEGQGCDYDDPSAAQDNGERPSLFSNYMAGNAAAFDGDCSPLFSATGAGNVAGTDSTLLADTDGTDAALLPNTEITTSVTAYDTDGAATGISGRDGFFDDADYPGAIENDDDNWYVGWTFGL</sequence>
<evidence type="ECO:0000313" key="3">
    <source>
        <dbReference type="Proteomes" id="UP000001302"/>
    </source>
</evidence>
<feature type="signal peptide" evidence="1">
    <location>
        <begin position="1"/>
        <end position="21"/>
    </location>
</feature>
<keyword evidence="2" id="KW-0449">Lipoprotein</keyword>
<evidence type="ECO:0000313" key="2">
    <source>
        <dbReference type="EMBL" id="ADM09768.1"/>
    </source>
</evidence>
<reference evidence="3" key="1">
    <citation type="submission" date="2010-08" db="EMBL/GenBank/DDBJ databases">
        <title>Genome sequence of Parvularcula bermudensis HTCC2503.</title>
        <authorList>
            <person name="Kang D.-M."/>
            <person name="Oh H.-M."/>
            <person name="Cho J.-C."/>
        </authorList>
    </citation>
    <scope>NUCLEOTIDE SEQUENCE [LARGE SCALE GENOMIC DNA]</scope>
    <source>
        <strain evidence="3">ATCC BAA-594 / HTCC2503 / KCTC 12087</strain>
    </source>
</reference>
<dbReference type="InterPro" id="IPR011050">
    <property type="entry name" value="Pectin_lyase_fold/virulence"/>
</dbReference>
<feature type="chain" id="PRO_5003140588" evidence="1">
    <location>
        <begin position="22"/>
        <end position="985"/>
    </location>
</feature>
<name>E0TBP7_PARBH</name>
<organism evidence="2 3">
    <name type="scientific">Parvularcula bermudensis (strain ATCC BAA-594 / HTCC2503 / KCTC 12087)</name>
    <dbReference type="NCBI Taxonomy" id="314260"/>
    <lineage>
        <taxon>Bacteria</taxon>
        <taxon>Pseudomonadati</taxon>
        <taxon>Pseudomonadota</taxon>
        <taxon>Alphaproteobacteria</taxon>
        <taxon>Parvularculales</taxon>
        <taxon>Parvularculaceae</taxon>
        <taxon>Parvularcula</taxon>
    </lineage>
</organism>
<keyword evidence="3" id="KW-1185">Reference proteome</keyword>
<dbReference type="AlphaFoldDB" id="E0TBP7"/>
<dbReference type="PANTHER" id="PTHR41339">
    <property type="entry name" value="LIPL48"/>
    <property type="match status" value="1"/>
</dbReference>
<dbReference type="HOGENOM" id="CLU_005659_0_0_5"/>
<dbReference type="PANTHER" id="PTHR41339:SF1">
    <property type="entry name" value="SECRETED PROTEIN"/>
    <property type="match status" value="1"/>
</dbReference>
<dbReference type="EMBL" id="CP002156">
    <property type="protein sequence ID" value="ADM09768.1"/>
    <property type="molecule type" value="Genomic_DNA"/>
</dbReference>
<dbReference type="KEGG" id="pbr:PB2503_08564"/>